<dbReference type="InterPro" id="IPR029055">
    <property type="entry name" value="Ntn_hydrolases_N"/>
</dbReference>
<dbReference type="SUPFAM" id="SSF56235">
    <property type="entry name" value="N-terminal nucleophile aminohydrolases (Ntn hydrolases)"/>
    <property type="match status" value="1"/>
</dbReference>
<dbReference type="Gene3D" id="3.60.20.10">
    <property type="entry name" value="Glutamine Phosphoribosylpyrophosphate, subunit 1, domain 1"/>
    <property type="match status" value="1"/>
</dbReference>
<dbReference type="EMBL" id="JAUSTZ010000017">
    <property type="protein sequence ID" value="MDQ0228242.1"/>
    <property type="molecule type" value="Genomic_DNA"/>
</dbReference>
<keyword evidence="2" id="KW-1185">Reference proteome</keyword>
<sequence>MTFLAITYVPDGIAIAADSRLTRNLNYANGLSEKYIMTDNQDKIFILANGKYGICFHGTNHEGKISTTKLLSDFELECINDKDDIQEVADKLKKYLLNKYPFRETEFYLVGYSEDEPFVFLVNRRLIERINVLDRNEVYFGSYWIGERILVSAIKGLIDQGIFDFELMTVLDAAEMSEFIVSTAVNFQKLQDVFAECGGPIDVLLITKEYTKFLKYKMNLR</sequence>
<dbReference type="Proteomes" id="UP001232245">
    <property type="component" value="Unassembled WGS sequence"/>
</dbReference>
<protein>
    <submittedName>
        <fullName evidence="1">Uncharacterized protein</fullName>
    </submittedName>
</protein>
<comment type="caution">
    <text evidence="1">The sequence shown here is derived from an EMBL/GenBank/DDBJ whole genome shotgun (WGS) entry which is preliminary data.</text>
</comment>
<evidence type="ECO:0000313" key="2">
    <source>
        <dbReference type="Proteomes" id="UP001232245"/>
    </source>
</evidence>
<name>A0ABT9Z7N6_9BACI</name>
<evidence type="ECO:0000313" key="1">
    <source>
        <dbReference type="EMBL" id="MDQ0228242.1"/>
    </source>
</evidence>
<gene>
    <name evidence="1" type="ORF">J2S02_004622</name>
</gene>
<proteinExistence type="predicted"/>
<organism evidence="1 2">
    <name type="scientific">Metabacillus niabensis</name>
    <dbReference type="NCBI Taxonomy" id="324854"/>
    <lineage>
        <taxon>Bacteria</taxon>
        <taxon>Bacillati</taxon>
        <taxon>Bacillota</taxon>
        <taxon>Bacilli</taxon>
        <taxon>Bacillales</taxon>
        <taxon>Bacillaceae</taxon>
        <taxon>Metabacillus</taxon>
    </lineage>
</organism>
<dbReference type="RefSeq" id="WP_095302318.1">
    <property type="nucleotide sequence ID" value="NZ_CADEPK010000041.1"/>
</dbReference>
<reference evidence="1 2" key="1">
    <citation type="submission" date="2023-07" db="EMBL/GenBank/DDBJ databases">
        <title>Genomic Encyclopedia of Type Strains, Phase IV (KMG-IV): sequencing the most valuable type-strain genomes for metagenomic binning, comparative biology and taxonomic classification.</title>
        <authorList>
            <person name="Goeker M."/>
        </authorList>
    </citation>
    <scope>NUCLEOTIDE SEQUENCE [LARGE SCALE GENOMIC DNA]</scope>
    <source>
        <strain evidence="1 2">DSM 17723</strain>
    </source>
</reference>
<accession>A0ABT9Z7N6</accession>